<comment type="similarity">
    <text evidence="2">Belongs to the GtrA family.</text>
</comment>
<feature type="domain" description="GtrA/DPMS transmembrane" evidence="7">
    <location>
        <begin position="18"/>
        <end position="135"/>
    </location>
</feature>
<feature type="transmembrane region" description="Helical" evidence="6">
    <location>
        <begin position="116"/>
        <end position="135"/>
    </location>
</feature>
<keyword evidence="9" id="KW-1185">Reference proteome</keyword>
<dbReference type="GO" id="GO:0005886">
    <property type="term" value="C:plasma membrane"/>
    <property type="evidence" value="ECO:0007669"/>
    <property type="project" value="TreeGrafter"/>
</dbReference>
<dbReference type="Proteomes" id="UP000245433">
    <property type="component" value="Unassembled WGS sequence"/>
</dbReference>
<evidence type="ECO:0000313" key="9">
    <source>
        <dbReference type="Proteomes" id="UP000245433"/>
    </source>
</evidence>
<dbReference type="GO" id="GO:0000271">
    <property type="term" value="P:polysaccharide biosynthetic process"/>
    <property type="evidence" value="ECO:0007669"/>
    <property type="project" value="InterPro"/>
</dbReference>
<dbReference type="EMBL" id="QEKT01000002">
    <property type="protein sequence ID" value="PVY85285.1"/>
    <property type="molecule type" value="Genomic_DNA"/>
</dbReference>
<evidence type="ECO:0000256" key="2">
    <source>
        <dbReference type="ARBA" id="ARBA00009399"/>
    </source>
</evidence>
<organism evidence="8 9">
    <name type="scientific">Convivina intestini</name>
    <dbReference type="NCBI Taxonomy" id="1505726"/>
    <lineage>
        <taxon>Bacteria</taxon>
        <taxon>Bacillati</taxon>
        <taxon>Bacillota</taxon>
        <taxon>Bacilli</taxon>
        <taxon>Lactobacillales</taxon>
        <taxon>Lactobacillaceae</taxon>
        <taxon>Convivina</taxon>
    </lineage>
</organism>
<proteinExistence type="inferred from homology"/>
<accession>A0A2U1DC72</accession>
<keyword evidence="4 6" id="KW-1133">Transmembrane helix</keyword>
<dbReference type="InterPro" id="IPR051401">
    <property type="entry name" value="GtrA_CellWall_Glycosyl"/>
</dbReference>
<comment type="subcellular location">
    <subcellularLocation>
        <location evidence="1">Membrane</location>
        <topology evidence="1">Multi-pass membrane protein</topology>
    </subcellularLocation>
</comment>
<protein>
    <submittedName>
        <fullName evidence="8">Putative flippase GtrA</fullName>
    </submittedName>
</protein>
<evidence type="ECO:0000256" key="5">
    <source>
        <dbReference type="ARBA" id="ARBA00023136"/>
    </source>
</evidence>
<evidence type="ECO:0000259" key="7">
    <source>
        <dbReference type="Pfam" id="PF04138"/>
    </source>
</evidence>
<gene>
    <name evidence="8" type="ORF">C7384_102105</name>
</gene>
<dbReference type="AlphaFoldDB" id="A0A2U1DC72"/>
<evidence type="ECO:0000256" key="4">
    <source>
        <dbReference type="ARBA" id="ARBA00022989"/>
    </source>
</evidence>
<feature type="transmembrane region" description="Helical" evidence="6">
    <location>
        <begin position="16"/>
        <end position="36"/>
    </location>
</feature>
<keyword evidence="3 6" id="KW-0812">Transmembrane</keyword>
<evidence type="ECO:0000256" key="6">
    <source>
        <dbReference type="SAM" id="Phobius"/>
    </source>
</evidence>
<keyword evidence="5 6" id="KW-0472">Membrane</keyword>
<dbReference type="InterPro" id="IPR007267">
    <property type="entry name" value="GtrA_DPMS_TM"/>
</dbReference>
<comment type="caution">
    <text evidence="8">The sequence shown here is derived from an EMBL/GenBank/DDBJ whole genome shotgun (WGS) entry which is preliminary data.</text>
</comment>
<feature type="transmembrane region" description="Helical" evidence="6">
    <location>
        <begin position="48"/>
        <end position="66"/>
    </location>
</feature>
<evidence type="ECO:0000256" key="3">
    <source>
        <dbReference type="ARBA" id="ARBA00022692"/>
    </source>
</evidence>
<dbReference type="RefSeq" id="WP_338064695.1">
    <property type="nucleotide sequence ID" value="NZ_CAKOEX010000002.1"/>
</dbReference>
<dbReference type="PANTHER" id="PTHR38459:SF5">
    <property type="entry name" value="CELL WALL TEICHOIC ACID GLYCOSYLATION PROTEIN GTCA"/>
    <property type="match status" value="1"/>
</dbReference>
<evidence type="ECO:0000313" key="8">
    <source>
        <dbReference type="EMBL" id="PVY85285.1"/>
    </source>
</evidence>
<feature type="transmembrane region" description="Helical" evidence="6">
    <location>
        <begin position="86"/>
        <end position="104"/>
    </location>
</feature>
<dbReference type="PANTHER" id="PTHR38459">
    <property type="entry name" value="PROPHAGE BACTOPRENOL-LINKED GLUCOSE TRANSLOCASE HOMOLOG"/>
    <property type="match status" value="1"/>
</dbReference>
<dbReference type="Pfam" id="PF04138">
    <property type="entry name" value="GtrA_DPMS_TM"/>
    <property type="match status" value="1"/>
</dbReference>
<evidence type="ECO:0000256" key="1">
    <source>
        <dbReference type="ARBA" id="ARBA00004141"/>
    </source>
</evidence>
<reference evidence="8 9" key="1">
    <citation type="submission" date="2018-04" db="EMBL/GenBank/DDBJ databases">
        <title>Genomic Encyclopedia of Type Strains, Phase IV (KMG-IV): sequencing the most valuable type-strain genomes for metagenomic binning, comparative biology and taxonomic classification.</title>
        <authorList>
            <person name="Goeker M."/>
        </authorList>
    </citation>
    <scope>NUCLEOTIDE SEQUENCE [LARGE SCALE GENOMIC DNA]</scope>
    <source>
        <strain evidence="8 9">DSM 28795</strain>
    </source>
</reference>
<sequence length="138" mass="16192">MIDTVKNLYQKHRETILYLFFGGATFVANMICYYVLADLLNLDVTISYLISWFVAVLFAYLTNRIWVFQSQVKHWQGIAQEVWQFYLARILTGILGWLILVFGVELLHQNGLLWNGIQNIFVIVSNYALSKLYIFKDK</sequence>
<name>A0A2U1DC72_9LACO</name>